<protein>
    <submittedName>
        <fullName evidence="1">11952_t:CDS:1</fullName>
    </submittedName>
</protein>
<gene>
    <name evidence="1" type="ORF">DHETER_LOCUS9506</name>
</gene>
<dbReference type="EMBL" id="CAJVPU010016806">
    <property type="protein sequence ID" value="CAG8655591.1"/>
    <property type="molecule type" value="Genomic_DNA"/>
</dbReference>
<name>A0ACA9NG78_9GLOM</name>
<evidence type="ECO:0000313" key="1">
    <source>
        <dbReference type="EMBL" id="CAG8655591.1"/>
    </source>
</evidence>
<evidence type="ECO:0000313" key="2">
    <source>
        <dbReference type="Proteomes" id="UP000789702"/>
    </source>
</evidence>
<comment type="caution">
    <text evidence="1">The sequence shown here is derived from an EMBL/GenBank/DDBJ whole genome shotgun (WGS) entry which is preliminary data.</text>
</comment>
<reference evidence="1" key="1">
    <citation type="submission" date="2021-06" db="EMBL/GenBank/DDBJ databases">
        <authorList>
            <person name="Kallberg Y."/>
            <person name="Tangrot J."/>
            <person name="Rosling A."/>
        </authorList>
    </citation>
    <scope>NUCLEOTIDE SEQUENCE</scope>
    <source>
        <strain evidence="1">IL203A</strain>
    </source>
</reference>
<organism evidence="1 2">
    <name type="scientific">Dentiscutata heterogama</name>
    <dbReference type="NCBI Taxonomy" id="1316150"/>
    <lineage>
        <taxon>Eukaryota</taxon>
        <taxon>Fungi</taxon>
        <taxon>Fungi incertae sedis</taxon>
        <taxon>Mucoromycota</taxon>
        <taxon>Glomeromycotina</taxon>
        <taxon>Glomeromycetes</taxon>
        <taxon>Diversisporales</taxon>
        <taxon>Gigasporaceae</taxon>
        <taxon>Dentiscutata</taxon>
    </lineage>
</organism>
<proteinExistence type="predicted"/>
<sequence>SNMTSASNQVGMCNDEGEYRLAKNVVCLKIYAEKSSKKAIEPWPHLIAASDIHYQHSF</sequence>
<accession>A0ACA9NG78</accession>
<keyword evidence="2" id="KW-1185">Reference proteome</keyword>
<dbReference type="Proteomes" id="UP000789702">
    <property type="component" value="Unassembled WGS sequence"/>
</dbReference>
<feature type="non-terminal residue" evidence="1">
    <location>
        <position position="1"/>
    </location>
</feature>